<gene>
    <name evidence="13" type="ORF">GT347_11125</name>
</gene>
<feature type="chain" id="PRO_5032625611" evidence="11">
    <location>
        <begin position="19"/>
        <end position="367"/>
    </location>
</feature>
<comment type="subunit">
    <text evidence="2">Homotrimer.</text>
</comment>
<evidence type="ECO:0000256" key="7">
    <source>
        <dbReference type="ARBA" id="ARBA00023065"/>
    </source>
</evidence>
<evidence type="ECO:0000256" key="5">
    <source>
        <dbReference type="ARBA" id="ARBA00022692"/>
    </source>
</evidence>
<comment type="subcellular location">
    <subcellularLocation>
        <location evidence="1">Cell outer membrane</location>
        <topology evidence="1">Multi-pass membrane protein</topology>
    </subcellularLocation>
</comment>
<dbReference type="EMBL" id="CP047650">
    <property type="protein sequence ID" value="QHI98497.1"/>
    <property type="molecule type" value="Genomic_DNA"/>
</dbReference>
<dbReference type="GO" id="GO:0009279">
    <property type="term" value="C:cell outer membrane"/>
    <property type="evidence" value="ECO:0007669"/>
    <property type="project" value="UniProtKB-SubCell"/>
</dbReference>
<evidence type="ECO:0000256" key="4">
    <source>
        <dbReference type="ARBA" id="ARBA00022452"/>
    </source>
</evidence>
<dbReference type="GO" id="GO:0006811">
    <property type="term" value="P:monoatomic ion transport"/>
    <property type="evidence" value="ECO:0007669"/>
    <property type="project" value="UniProtKB-KW"/>
</dbReference>
<keyword evidence="9" id="KW-0472">Membrane</keyword>
<keyword evidence="10" id="KW-0998">Cell outer membrane</keyword>
<sequence length="367" mass="37537">MKAFAIGAVAAAASFAAAAQSSVTLFGVVDAGVARVSATGKGHVDGLMTGGNYTSRLGFRGVEDLGGGMAASFWLEGETATDVGTSAGLNFVRRSTVSLSGRWGELRLGRDYTANYVPFLSFDVYGQRGIGTIEHFATAAGALTVNGAAASDIRNSNSVTYFLPANLGGVYGNLQYAFGERSSSTVASATASKKQGNYAGASLGYASGPLNIGGGYGNFSDVSRAAAYLTDYSIGSLGASYDFGFIKPIFLYQTERADGKLGQPDFKFDTIAIALSAPFGASTVRATYHSYNNKTAGTAGNNDAAKLSLGYVYNLSKRTALYADVARLRNKGSASFVIGGLGGSVVAGAPTAGGTSTAFGVGIRHSF</sequence>
<evidence type="ECO:0000259" key="12">
    <source>
        <dbReference type="Pfam" id="PF13609"/>
    </source>
</evidence>
<evidence type="ECO:0000256" key="8">
    <source>
        <dbReference type="ARBA" id="ARBA00023114"/>
    </source>
</evidence>
<evidence type="ECO:0000313" key="14">
    <source>
        <dbReference type="Proteomes" id="UP000464787"/>
    </source>
</evidence>
<evidence type="ECO:0000256" key="3">
    <source>
        <dbReference type="ARBA" id="ARBA00022448"/>
    </source>
</evidence>
<organism evidence="13 14">
    <name type="scientific">Xylophilus rhododendri</name>
    <dbReference type="NCBI Taxonomy" id="2697032"/>
    <lineage>
        <taxon>Bacteria</taxon>
        <taxon>Pseudomonadati</taxon>
        <taxon>Pseudomonadota</taxon>
        <taxon>Betaproteobacteria</taxon>
        <taxon>Burkholderiales</taxon>
        <taxon>Xylophilus</taxon>
    </lineage>
</organism>
<keyword evidence="7" id="KW-0406">Ion transport</keyword>
<evidence type="ECO:0000256" key="6">
    <source>
        <dbReference type="ARBA" id="ARBA00022729"/>
    </source>
</evidence>
<evidence type="ECO:0000313" key="13">
    <source>
        <dbReference type="EMBL" id="QHI98497.1"/>
    </source>
</evidence>
<dbReference type="PRINTS" id="PR00184">
    <property type="entry name" value="NEISSPPORIN"/>
</dbReference>
<dbReference type="InterPro" id="IPR023614">
    <property type="entry name" value="Porin_dom_sf"/>
</dbReference>
<keyword evidence="4" id="KW-1134">Transmembrane beta strand</keyword>
<dbReference type="KEGG" id="xyk:GT347_11125"/>
<dbReference type="PANTHER" id="PTHR34501">
    <property type="entry name" value="PROTEIN YDDL-RELATED"/>
    <property type="match status" value="1"/>
</dbReference>
<accession>A0A857J4A9</accession>
<dbReference type="InterPro" id="IPR033900">
    <property type="entry name" value="Gram_neg_porin_domain"/>
</dbReference>
<dbReference type="InterPro" id="IPR002299">
    <property type="entry name" value="Porin_Neis"/>
</dbReference>
<reference evidence="13 14" key="1">
    <citation type="submission" date="2020-01" db="EMBL/GenBank/DDBJ databases">
        <title>Genome sequencing of strain KACC 21265.</title>
        <authorList>
            <person name="Heo J."/>
            <person name="Kim S.-J."/>
            <person name="Kim J.-S."/>
            <person name="Hong S.-B."/>
            <person name="Kwon S.-W."/>
        </authorList>
    </citation>
    <scope>NUCLEOTIDE SEQUENCE [LARGE SCALE GENOMIC DNA]</scope>
    <source>
        <strain evidence="13 14">KACC 21265</strain>
    </source>
</reference>
<dbReference type="InterPro" id="IPR050298">
    <property type="entry name" value="Gram-neg_bact_OMP"/>
</dbReference>
<keyword evidence="6 11" id="KW-0732">Signal</keyword>
<feature type="domain" description="Porin" evidence="12">
    <location>
        <begin position="8"/>
        <end position="332"/>
    </location>
</feature>
<dbReference type="CDD" id="cd00342">
    <property type="entry name" value="gram_neg_porins"/>
    <property type="match status" value="1"/>
</dbReference>
<dbReference type="GO" id="GO:0046930">
    <property type="term" value="C:pore complex"/>
    <property type="evidence" value="ECO:0007669"/>
    <property type="project" value="UniProtKB-KW"/>
</dbReference>
<dbReference type="Pfam" id="PF13609">
    <property type="entry name" value="Porin_4"/>
    <property type="match status" value="1"/>
</dbReference>
<keyword evidence="14" id="KW-1185">Reference proteome</keyword>
<evidence type="ECO:0000256" key="9">
    <source>
        <dbReference type="ARBA" id="ARBA00023136"/>
    </source>
</evidence>
<feature type="signal peptide" evidence="11">
    <location>
        <begin position="1"/>
        <end position="18"/>
    </location>
</feature>
<evidence type="ECO:0000256" key="2">
    <source>
        <dbReference type="ARBA" id="ARBA00011233"/>
    </source>
</evidence>
<dbReference type="AlphaFoldDB" id="A0A857J4A9"/>
<evidence type="ECO:0000256" key="11">
    <source>
        <dbReference type="SAM" id="SignalP"/>
    </source>
</evidence>
<protein>
    <submittedName>
        <fullName evidence="13">Porin</fullName>
    </submittedName>
</protein>
<dbReference type="GO" id="GO:0015288">
    <property type="term" value="F:porin activity"/>
    <property type="evidence" value="ECO:0007669"/>
    <property type="project" value="UniProtKB-KW"/>
</dbReference>
<evidence type="ECO:0000256" key="10">
    <source>
        <dbReference type="ARBA" id="ARBA00023237"/>
    </source>
</evidence>
<keyword evidence="3" id="KW-0813">Transport</keyword>
<dbReference type="RefSeq" id="WP_160552014.1">
    <property type="nucleotide sequence ID" value="NZ_CP047650.1"/>
</dbReference>
<keyword evidence="5" id="KW-0812">Transmembrane</keyword>
<name>A0A857J4A9_9BURK</name>
<dbReference type="PANTHER" id="PTHR34501:SF9">
    <property type="entry name" value="MAJOR OUTER MEMBRANE PROTEIN P.IA"/>
    <property type="match status" value="1"/>
</dbReference>
<evidence type="ECO:0000256" key="1">
    <source>
        <dbReference type="ARBA" id="ARBA00004571"/>
    </source>
</evidence>
<dbReference type="SUPFAM" id="SSF56935">
    <property type="entry name" value="Porins"/>
    <property type="match status" value="1"/>
</dbReference>
<keyword evidence="8" id="KW-0626">Porin</keyword>
<dbReference type="Gene3D" id="2.40.160.10">
    <property type="entry name" value="Porin"/>
    <property type="match status" value="1"/>
</dbReference>
<dbReference type="Proteomes" id="UP000464787">
    <property type="component" value="Chromosome"/>
</dbReference>
<proteinExistence type="predicted"/>